<accession>A0A6J7DVZ5</accession>
<gene>
    <name evidence="1" type="ORF">UFOPK3339_00926</name>
    <name evidence="2" type="ORF">UFOPK3364_00860</name>
</gene>
<organism evidence="2">
    <name type="scientific">freshwater metagenome</name>
    <dbReference type="NCBI Taxonomy" id="449393"/>
    <lineage>
        <taxon>unclassified sequences</taxon>
        <taxon>metagenomes</taxon>
        <taxon>ecological metagenomes</taxon>
    </lineage>
</organism>
<protein>
    <submittedName>
        <fullName evidence="2">Unannotated protein</fullName>
    </submittedName>
</protein>
<evidence type="ECO:0000313" key="2">
    <source>
        <dbReference type="EMBL" id="CAB4873135.1"/>
    </source>
</evidence>
<evidence type="ECO:0000313" key="1">
    <source>
        <dbReference type="EMBL" id="CAB4871556.1"/>
    </source>
</evidence>
<dbReference type="EMBL" id="CAFBLO010000089">
    <property type="protein sequence ID" value="CAB4873135.1"/>
    <property type="molecule type" value="Genomic_DNA"/>
</dbReference>
<reference evidence="2" key="1">
    <citation type="submission" date="2020-05" db="EMBL/GenBank/DDBJ databases">
        <authorList>
            <person name="Chiriac C."/>
            <person name="Salcher M."/>
            <person name="Ghai R."/>
            <person name="Kavagutti S V."/>
        </authorList>
    </citation>
    <scope>NUCLEOTIDE SEQUENCE</scope>
</reference>
<name>A0A6J7DVZ5_9ZZZZ</name>
<sequence length="126" mass="14446">MAKFIVEVYRDGKWWMADIAKLDLLTQARRLADIEHAAREAIAVTLDVDSRDCEIEIRMRPISEIDVDTMRAEIRRVHEAASVLEREATVKSKELTQRLAQAGVPLRDIGTIIGFSHQRAHQLLER</sequence>
<proteinExistence type="predicted"/>
<dbReference type="EMBL" id="CAFBLF010000149">
    <property type="protein sequence ID" value="CAB4871556.1"/>
    <property type="molecule type" value="Genomic_DNA"/>
</dbReference>
<dbReference type="AlphaFoldDB" id="A0A6J7DVZ5"/>